<feature type="region of interest" description="Disordered" evidence="1">
    <location>
        <begin position="744"/>
        <end position="767"/>
    </location>
</feature>
<name>A0A812QG63_9DINO</name>
<dbReference type="PANTHER" id="PTHR37984:SF5">
    <property type="entry name" value="PROTEIN NYNRIN-LIKE"/>
    <property type="match status" value="1"/>
</dbReference>
<feature type="region of interest" description="Disordered" evidence="1">
    <location>
        <begin position="907"/>
        <end position="929"/>
    </location>
</feature>
<protein>
    <submittedName>
        <fullName evidence="3">GIP protein</fullName>
    </submittedName>
</protein>
<dbReference type="InterPro" id="IPR036397">
    <property type="entry name" value="RNaseH_sf"/>
</dbReference>
<feature type="compositionally biased region" description="Basic and acidic residues" evidence="1">
    <location>
        <begin position="744"/>
        <end position="755"/>
    </location>
</feature>
<accession>A0A812QG63</accession>
<keyword evidence="4" id="KW-1185">Reference proteome</keyword>
<dbReference type="InterPro" id="IPR012337">
    <property type="entry name" value="RNaseH-like_sf"/>
</dbReference>
<dbReference type="EMBL" id="CAJNJA010016543">
    <property type="protein sequence ID" value="CAE7383104.1"/>
    <property type="molecule type" value="Genomic_DNA"/>
</dbReference>
<dbReference type="InterPro" id="IPR001584">
    <property type="entry name" value="Integrase_cat-core"/>
</dbReference>
<dbReference type="PANTHER" id="PTHR37984">
    <property type="entry name" value="PROTEIN CBG26694"/>
    <property type="match status" value="1"/>
</dbReference>
<dbReference type="Gene3D" id="3.30.420.10">
    <property type="entry name" value="Ribonuclease H-like superfamily/Ribonuclease H"/>
    <property type="match status" value="1"/>
</dbReference>
<feature type="region of interest" description="Disordered" evidence="1">
    <location>
        <begin position="185"/>
        <end position="206"/>
    </location>
</feature>
<evidence type="ECO:0000256" key="1">
    <source>
        <dbReference type="SAM" id="MobiDB-lite"/>
    </source>
</evidence>
<evidence type="ECO:0000259" key="2">
    <source>
        <dbReference type="PROSITE" id="PS50994"/>
    </source>
</evidence>
<feature type="non-terminal residue" evidence="3">
    <location>
        <position position="1"/>
    </location>
</feature>
<feature type="compositionally biased region" description="Acidic residues" evidence="1">
    <location>
        <begin position="1720"/>
        <end position="1729"/>
    </location>
</feature>
<dbReference type="GO" id="GO:0003676">
    <property type="term" value="F:nucleic acid binding"/>
    <property type="evidence" value="ECO:0007669"/>
    <property type="project" value="InterPro"/>
</dbReference>
<dbReference type="OrthoDB" id="444848at2759"/>
<evidence type="ECO:0000313" key="3">
    <source>
        <dbReference type="EMBL" id="CAE7383104.1"/>
    </source>
</evidence>
<gene>
    <name evidence="3" type="primary">GIP</name>
    <name evidence="3" type="ORF">SNEC2469_LOCUS10376</name>
</gene>
<reference evidence="3" key="1">
    <citation type="submission" date="2021-02" db="EMBL/GenBank/DDBJ databases">
        <authorList>
            <person name="Dougan E. K."/>
            <person name="Rhodes N."/>
            <person name="Thang M."/>
            <person name="Chan C."/>
        </authorList>
    </citation>
    <scope>NUCLEOTIDE SEQUENCE</scope>
</reference>
<dbReference type="InterPro" id="IPR050951">
    <property type="entry name" value="Retrovirus_Pol_polyprotein"/>
</dbReference>
<organism evidence="3 4">
    <name type="scientific">Symbiodinium necroappetens</name>
    <dbReference type="NCBI Taxonomy" id="1628268"/>
    <lineage>
        <taxon>Eukaryota</taxon>
        <taxon>Sar</taxon>
        <taxon>Alveolata</taxon>
        <taxon>Dinophyceae</taxon>
        <taxon>Suessiales</taxon>
        <taxon>Symbiodiniaceae</taxon>
        <taxon>Symbiodinium</taxon>
    </lineage>
</organism>
<feature type="region of interest" description="Disordered" evidence="1">
    <location>
        <begin position="691"/>
        <end position="723"/>
    </location>
</feature>
<dbReference type="Proteomes" id="UP000601435">
    <property type="component" value="Unassembled WGS sequence"/>
</dbReference>
<feature type="region of interest" description="Disordered" evidence="1">
    <location>
        <begin position="1"/>
        <end position="22"/>
    </location>
</feature>
<feature type="domain" description="Integrase catalytic" evidence="2">
    <location>
        <begin position="1405"/>
        <end position="1569"/>
    </location>
</feature>
<dbReference type="SUPFAM" id="SSF53098">
    <property type="entry name" value="Ribonuclease H-like"/>
    <property type="match status" value="1"/>
</dbReference>
<feature type="region of interest" description="Disordered" evidence="1">
    <location>
        <begin position="1720"/>
        <end position="1779"/>
    </location>
</feature>
<evidence type="ECO:0000313" key="4">
    <source>
        <dbReference type="Proteomes" id="UP000601435"/>
    </source>
</evidence>
<proteinExistence type="predicted"/>
<feature type="compositionally biased region" description="Low complexity" evidence="1">
    <location>
        <begin position="712"/>
        <end position="722"/>
    </location>
</feature>
<dbReference type="GO" id="GO:0015074">
    <property type="term" value="P:DNA integration"/>
    <property type="evidence" value="ECO:0007669"/>
    <property type="project" value="InterPro"/>
</dbReference>
<feature type="region of interest" description="Disordered" evidence="1">
    <location>
        <begin position="1032"/>
        <end position="1053"/>
    </location>
</feature>
<comment type="caution">
    <text evidence="3">The sequence shown here is derived from an EMBL/GenBank/DDBJ whole genome shotgun (WGS) entry which is preliminary data.</text>
</comment>
<sequence>PSERMVVPSFSGNTGDSGDDIGTTARSYLRQVAAWRRMTRLGEEQQGLTLYQHLKDKAWIDAERLDMDQLASRNGVDYLVEWVRERYLDVQVTQVGRSLSGFFRSLRRKANQTVRDYMADFDRAHSRLLEVGCCLPDVAAAWVFVDRMGLEEQAELNLLASVGNQYSLKALQQAAIVHDRGLRKPWDSQSRVPRKEWSNNKKPFSANMADAEDHDLFDIDEAPEDDADEDGPVPEEVAQDLYQAYMTHATAKQKYRESAKLRGSDPESFKSLAAEKLKAAKARSFCAGCKRRGHWHKAAICPLNKGAGATATSTSATQSPSSAASPKDPVRANYPCHVVHVTWEIEPGKPQDFLAITDTACSRSVVGASWIDSYIAETRRQGTEPLFISCKEAFKFGASKVFMAAYGVILGFEIGGHKIALRVAVVNGEVPLLVSRGALGKMGMVLDVEDNTASFKKLGVRDMALSLTDSGHPAFVVKPAVLPKSDGTSSIWDVQEIQIFPHEAAYMGVPEGLGFQGPVGDERDEDDLCSSIWMVSSHDVPGHNPDELDASLERDPRGPSGSFNNIFYPKKIGNATKNLLLDVTFNPETFASWWSTTNISNDFWVENEDMLVRVHVIPRRAFFSPLYWKTTNSSHKQSLLQSLGTVRTINAISCKTHREFAAIHGTWDSSADDSALPMLWVGRTVFRRRKQMPTSTPRLLPSLDGLQERPSHSSSGHAGESSLRVHDCRGYGAKPMVLQQLDHGRDPLAHPRGQKEPVGQPPGRQWDEQDTVDQLKERAMELGYHLPPYATKGTIMRILRDQNGMGPSSILGFGRFKGKMFSETPESYRTWALKEVNSHDNPSEDLVMFANWWQGELHRWRETPLSRASPSSAAGYLDPEENATIPYIEDASSTTSWDMVTKETLNMTRPKSKAAPAQAPRTPPRRRPFEKDGALAAHMEQDIPAEVNDEETAEAKGGSHEDEEVYYACEPVKEDAFEYSYGTNNQDGDSEDYDEAIAEDDTDDILLDLLGINANETMVVIGGDRADDINSGGSGDVFQRETTGVGNASRGLRSSREKECEQLAKAKLNNQDFLYDDLLEIVKNIPLTKAKKGKVHTDPHNLPNVPVATVSFGKFEGAVQRVDAAGTVRYGKTVSTKEQVFTFDGKILDSETNSENYVFRFVAFLLNEDNYLEEIEVSGVTKTIEAADMQYYAAEPFAYEFDEGQDVNTNMVQETVEAFDPAVIWVHGDKANIFPLAEIAEILYEHVEKGRQLALEAPRDDPCWNNSAMKELLCRYEDRCVRRDTEPNVVRINDIFYHPTPTPTDPSHPVLEQYMAQHLNQEERDVDAANSSRGAAAITFEKGKTIAPEVRSSLKRLHQNLGHPGNVDLARHLHLAGADPSVVEACKRLRCQVCERSQRGSSAKPATLPNILDFNQVVAVDAFYVYDTNKVKVELMIAIDVGTGFISAGPLLGHSTPTMEASFCAIWSNTFGAPGTLVLDLESGLQSGLGRYSEWHGTHLRPIAGQAHWQNGAVERAIRTWKEIWVRLVDEKTATYDEAGMVITAVNSAMNTLRRDSGFSPAQAVWGREPKLPEDLRSGPQDEHVEHIISHDRQRAREHTLRISAKEAYFKCQNDARLRRSLLQRSRVAGPELEVGAHVFFYRKPKNNKNWEWHGPAVVIGKEGPNTWVSFTGRCHLVAPEHLRTASAEELGAAFALRATQEDLQRLLEQDFADENTFENEDMEVEQDPELQPGDADPQQDEGGTRRRVNPTQPPPVTKRHRVKGPPSDEAMPVDHEVS</sequence>
<dbReference type="PROSITE" id="PS50994">
    <property type="entry name" value="INTEGRASE"/>
    <property type="match status" value="1"/>
</dbReference>